<sequence>MYFKVKLADIIIGIHGRYEYLREYCKDYLTEEKPEMEISLTEEDILAERSQNGDGEGFSPDYLESLAALRKIAEQMPQRNRFLMHGAVLSWRGKGYMFTAPSGTGKSTHLALWKKYLGDEVEIVNGDKPLLSVEGDVVSVYGTPWAGKERWQTNVSVPLCGICFLRRGSTNRICRVQPLEAMPMLMQQVYYTGNPDTAGRTLELLDQVFKCVPMYRLECDISREAVKCSFEGMVGSAFSGSE</sequence>
<keyword evidence="2" id="KW-1185">Reference proteome</keyword>
<dbReference type="EMBL" id="JAAIPF010000007">
    <property type="protein sequence ID" value="NSF73107.1"/>
    <property type="molecule type" value="Genomic_DNA"/>
</dbReference>
<dbReference type="SUPFAM" id="SSF53795">
    <property type="entry name" value="PEP carboxykinase-like"/>
    <property type="match status" value="1"/>
</dbReference>
<proteinExistence type="predicted"/>
<evidence type="ECO:0000313" key="1">
    <source>
        <dbReference type="EMBL" id="NSF73107.1"/>
    </source>
</evidence>
<evidence type="ECO:0000313" key="2">
    <source>
        <dbReference type="Proteomes" id="UP000822152"/>
    </source>
</evidence>
<protein>
    <recommendedName>
        <fullName evidence="3">SynChlorMet cassette protein ScmC</fullName>
    </recommendedName>
</protein>
<name>A0ABX2GMY7_9FIRM</name>
<comment type="caution">
    <text evidence="1">The sequence shown here is derived from an EMBL/GenBank/DDBJ whole genome shotgun (WGS) entry which is preliminary data.</text>
</comment>
<reference evidence="1 2" key="1">
    <citation type="journal article" date="2020" name="Cell Host Microbe">
        <title>Functional and Genomic Variation between Human-Derived Isolates of Lachnospiraceae Reveals Inter- and Intra-Species Diversity.</title>
        <authorList>
            <person name="Sorbara M.T."/>
            <person name="Littmann E.R."/>
            <person name="Fontana E."/>
            <person name="Moody T.U."/>
            <person name="Kohout C.E."/>
            <person name="Gjonbalaj M."/>
            <person name="Eaton V."/>
            <person name="Seok R."/>
            <person name="Leiner I.M."/>
            <person name="Pamer E.G."/>
        </authorList>
    </citation>
    <scope>NUCLEOTIDE SEQUENCE [LARGE SCALE GENOMIC DNA]</scope>
    <source>
        <strain evidence="1 2">MSK.20.11</strain>
    </source>
</reference>
<organism evidence="1 2">
    <name type="scientific">Blautia wexlerae</name>
    <dbReference type="NCBI Taxonomy" id="418240"/>
    <lineage>
        <taxon>Bacteria</taxon>
        <taxon>Bacillati</taxon>
        <taxon>Bacillota</taxon>
        <taxon>Clostridia</taxon>
        <taxon>Lachnospirales</taxon>
        <taxon>Lachnospiraceae</taxon>
        <taxon>Blautia</taxon>
    </lineage>
</organism>
<dbReference type="Proteomes" id="UP000822152">
    <property type="component" value="Unassembled WGS sequence"/>
</dbReference>
<evidence type="ECO:0008006" key="3">
    <source>
        <dbReference type="Google" id="ProtNLM"/>
    </source>
</evidence>
<dbReference type="RefSeq" id="WP_173742820.1">
    <property type="nucleotide sequence ID" value="NZ_JAAIPF010000007.1"/>
</dbReference>
<accession>A0ABX2GMY7</accession>
<gene>
    <name evidence="1" type="ORF">G4952_04560</name>
</gene>